<evidence type="ECO:0000313" key="2">
    <source>
        <dbReference type="EMBL" id="KAG8372305.1"/>
    </source>
</evidence>
<dbReference type="InterPro" id="IPR036047">
    <property type="entry name" value="F-box-like_dom_sf"/>
</dbReference>
<dbReference type="Gene3D" id="1.20.1280.50">
    <property type="match status" value="1"/>
</dbReference>
<name>A0AAV6WTM9_9LAMI</name>
<dbReference type="Pfam" id="PF12937">
    <property type="entry name" value="F-box-like"/>
    <property type="match status" value="1"/>
</dbReference>
<evidence type="ECO:0000313" key="3">
    <source>
        <dbReference type="Proteomes" id="UP000826271"/>
    </source>
</evidence>
<dbReference type="EMBL" id="WHWC01000012">
    <property type="protein sequence ID" value="KAG8372305.1"/>
    <property type="molecule type" value="Genomic_DNA"/>
</dbReference>
<evidence type="ECO:0000259" key="1">
    <source>
        <dbReference type="Pfam" id="PF12937"/>
    </source>
</evidence>
<sequence>MNMWSVLPDELWSTIMEIGIETKSLDHKAICRLSTACRRFRRLAGDDSVWSLLVLHSDFPYFGNDLDLSEINCDSSSSSSDNISKFKSLFKIRYKKERVLAEHGRKIQEIMLQTSQEVQRINERMAEFRDAVMSGNEESFFEHYASANQNSG</sequence>
<dbReference type="InterPro" id="IPR001810">
    <property type="entry name" value="F-box_dom"/>
</dbReference>
<organism evidence="2 3">
    <name type="scientific">Buddleja alternifolia</name>
    <dbReference type="NCBI Taxonomy" id="168488"/>
    <lineage>
        <taxon>Eukaryota</taxon>
        <taxon>Viridiplantae</taxon>
        <taxon>Streptophyta</taxon>
        <taxon>Embryophyta</taxon>
        <taxon>Tracheophyta</taxon>
        <taxon>Spermatophyta</taxon>
        <taxon>Magnoliopsida</taxon>
        <taxon>eudicotyledons</taxon>
        <taxon>Gunneridae</taxon>
        <taxon>Pentapetalae</taxon>
        <taxon>asterids</taxon>
        <taxon>lamiids</taxon>
        <taxon>Lamiales</taxon>
        <taxon>Scrophulariaceae</taxon>
        <taxon>Buddlejeae</taxon>
        <taxon>Buddleja</taxon>
    </lineage>
</organism>
<dbReference type="Proteomes" id="UP000826271">
    <property type="component" value="Unassembled WGS sequence"/>
</dbReference>
<protein>
    <recommendedName>
        <fullName evidence="1">F-box domain-containing protein</fullName>
    </recommendedName>
</protein>
<gene>
    <name evidence="2" type="ORF">BUALT_Bualt12G0052400</name>
</gene>
<proteinExistence type="predicted"/>
<dbReference type="SUPFAM" id="SSF81383">
    <property type="entry name" value="F-box domain"/>
    <property type="match status" value="1"/>
</dbReference>
<accession>A0AAV6WTM9</accession>
<feature type="domain" description="F-box" evidence="1">
    <location>
        <begin position="4"/>
        <end position="53"/>
    </location>
</feature>
<keyword evidence="3" id="KW-1185">Reference proteome</keyword>
<reference evidence="2" key="1">
    <citation type="submission" date="2019-10" db="EMBL/GenBank/DDBJ databases">
        <authorList>
            <person name="Zhang R."/>
            <person name="Pan Y."/>
            <person name="Wang J."/>
            <person name="Ma R."/>
            <person name="Yu S."/>
        </authorList>
    </citation>
    <scope>NUCLEOTIDE SEQUENCE</scope>
    <source>
        <strain evidence="2">LA-IB0</strain>
        <tissue evidence="2">Leaf</tissue>
    </source>
</reference>
<dbReference type="AlphaFoldDB" id="A0AAV6WTM9"/>
<comment type="caution">
    <text evidence="2">The sequence shown here is derived from an EMBL/GenBank/DDBJ whole genome shotgun (WGS) entry which is preliminary data.</text>
</comment>